<name>A0A085LST7_9BILA</name>
<protein>
    <submittedName>
        <fullName evidence="1">Uncharacterized protein</fullName>
    </submittedName>
</protein>
<dbReference type="EMBL" id="KL367501">
    <property type="protein sequence ID" value="KFD68821.1"/>
    <property type="molecule type" value="Genomic_DNA"/>
</dbReference>
<organism evidence="1 3">
    <name type="scientific">Trichuris suis</name>
    <name type="common">pig whipworm</name>
    <dbReference type="NCBI Taxonomy" id="68888"/>
    <lineage>
        <taxon>Eukaryota</taxon>
        <taxon>Metazoa</taxon>
        <taxon>Ecdysozoa</taxon>
        <taxon>Nematoda</taxon>
        <taxon>Enoplea</taxon>
        <taxon>Dorylaimia</taxon>
        <taxon>Trichinellida</taxon>
        <taxon>Trichuridae</taxon>
        <taxon>Trichuris</taxon>
    </lineage>
</organism>
<gene>
    <name evidence="1" type="ORF">M513_11115</name>
    <name evidence="2" type="ORF">M514_11115</name>
</gene>
<dbReference type="EMBL" id="KL363306">
    <property type="protein sequence ID" value="KFD48033.1"/>
    <property type="molecule type" value="Genomic_DNA"/>
</dbReference>
<dbReference type="Proteomes" id="UP000030764">
    <property type="component" value="Unassembled WGS sequence"/>
</dbReference>
<dbReference type="Proteomes" id="UP000030758">
    <property type="component" value="Unassembled WGS sequence"/>
</dbReference>
<evidence type="ECO:0000313" key="2">
    <source>
        <dbReference type="EMBL" id="KFD68821.1"/>
    </source>
</evidence>
<accession>A0A085LST7</accession>
<reference evidence="1 3" key="1">
    <citation type="journal article" date="2014" name="Nat. Genet.">
        <title>Genome and transcriptome of the porcine whipworm Trichuris suis.</title>
        <authorList>
            <person name="Jex A.R."/>
            <person name="Nejsum P."/>
            <person name="Schwarz E.M."/>
            <person name="Hu L."/>
            <person name="Young N.D."/>
            <person name="Hall R.S."/>
            <person name="Korhonen P.K."/>
            <person name="Liao S."/>
            <person name="Thamsborg S."/>
            <person name="Xia J."/>
            <person name="Xu P."/>
            <person name="Wang S."/>
            <person name="Scheerlinck J.P."/>
            <person name="Hofmann A."/>
            <person name="Sternberg P.W."/>
            <person name="Wang J."/>
            <person name="Gasser R.B."/>
        </authorList>
    </citation>
    <scope>NUCLEOTIDE SEQUENCE [LARGE SCALE GENOMIC DNA]</scope>
    <source>
        <strain evidence="2">DCEP-RM93F</strain>
        <strain evidence="1">DCEP-RM93M</strain>
    </source>
</reference>
<keyword evidence="3" id="KW-1185">Reference proteome</keyword>
<proteinExistence type="predicted"/>
<evidence type="ECO:0000313" key="1">
    <source>
        <dbReference type="EMBL" id="KFD48033.1"/>
    </source>
</evidence>
<evidence type="ECO:0000313" key="3">
    <source>
        <dbReference type="Proteomes" id="UP000030764"/>
    </source>
</evidence>
<dbReference type="AlphaFoldDB" id="A0A085LST7"/>
<sequence length="74" mass="8075">MTRGYSSSRSAQSNEAACDPQLGVAVEILDALETLSISHKCDKCDANMWLACDNRDAEFQTRSGDEIDKSMSTV</sequence>